<dbReference type="InterPro" id="IPR003425">
    <property type="entry name" value="CCB3/YggT"/>
</dbReference>
<comment type="caution">
    <text evidence="2">The sequence shown here is derived from an EMBL/GenBank/DDBJ whole genome shotgun (WGS) entry which is preliminary data.</text>
</comment>
<protein>
    <submittedName>
        <fullName evidence="2">Cell division membrane protein</fullName>
    </submittedName>
</protein>
<keyword evidence="2" id="KW-0132">Cell division</keyword>
<proteinExistence type="predicted"/>
<organism evidence="2 3">
    <name type="scientific">Secundilactobacillus mixtipabuli</name>
    <dbReference type="NCBI Taxonomy" id="1435342"/>
    <lineage>
        <taxon>Bacteria</taxon>
        <taxon>Bacillati</taxon>
        <taxon>Bacillota</taxon>
        <taxon>Bacilli</taxon>
        <taxon>Lactobacillales</taxon>
        <taxon>Lactobacillaceae</taxon>
        <taxon>Secundilactobacillus</taxon>
    </lineage>
</organism>
<dbReference type="Proteomes" id="UP000198374">
    <property type="component" value="Unassembled WGS sequence"/>
</dbReference>
<keyword evidence="2" id="KW-0131">Cell cycle</keyword>
<dbReference type="RefSeq" id="WP_263849813.1">
    <property type="nucleotide sequence ID" value="NZ_BCMF01000006.1"/>
</dbReference>
<dbReference type="GO" id="GO:0051301">
    <property type="term" value="P:cell division"/>
    <property type="evidence" value="ECO:0007669"/>
    <property type="project" value="UniProtKB-KW"/>
</dbReference>
<keyword evidence="1" id="KW-0812">Transmembrane</keyword>
<dbReference type="Pfam" id="PF02325">
    <property type="entry name" value="CCB3_YggT"/>
    <property type="match status" value="1"/>
</dbReference>
<evidence type="ECO:0000313" key="2">
    <source>
        <dbReference type="EMBL" id="GAW99365.1"/>
    </source>
</evidence>
<keyword evidence="1" id="KW-1133">Transmembrane helix</keyword>
<sequence length="94" mass="10528">MVAFVTFVFWLLSQAIGLYIMAIVVYALLSWFPGAYQTKLGQFLGAIVEPFQRWFNFATIGMIGFAPLVAIVVLSIVRGGLAYLEQIIFRLMGM</sequence>
<evidence type="ECO:0000256" key="1">
    <source>
        <dbReference type="SAM" id="Phobius"/>
    </source>
</evidence>
<name>A0A1Z5ICK1_9LACO</name>
<dbReference type="AlphaFoldDB" id="A0A1Z5ICK1"/>
<reference evidence="2 3" key="1">
    <citation type="submission" date="2015-11" db="EMBL/GenBank/DDBJ databases">
        <title>Draft genome sequences of new species of the genus Lactobacillus isolated from orchardgrass silage.</title>
        <authorList>
            <person name="Tohno M."/>
            <person name="Tanizawa Y."/>
            <person name="Arita M."/>
        </authorList>
    </citation>
    <scope>NUCLEOTIDE SEQUENCE [LARGE SCALE GENOMIC DNA]</scope>
    <source>
        <strain evidence="2 3">IWT30</strain>
    </source>
</reference>
<gene>
    <name evidence="2" type="ORF">IWT30_01334</name>
</gene>
<accession>A0A1Z5ICK1</accession>
<keyword evidence="3" id="KW-1185">Reference proteome</keyword>
<feature type="transmembrane region" description="Helical" evidence="1">
    <location>
        <begin position="54"/>
        <end position="84"/>
    </location>
</feature>
<feature type="transmembrane region" description="Helical" evidence="1">
    <location>
        <begin position="7"/>
        <end position="34"/>
    </location>
</feature>
<dbReference type="GO" id="GO:0016020">
    <property type="term" value="C:membrane"/>
    <property type="evidence" value="ECO:0007669"/>
    <property type="project" value="InterPro"/>
</dbReference>
<keyword evidence="1" id="KW-0472">Membrane</keyword>
<evidence type="ECO:0000313" key="3">
    <source>
        <dbReference type="Proteomes" id="UP000198374"/>
    </source>
</evidence>
<dbReference type="EMBL" id="BCMF01000006">
    <property type="protein sequence ID" value="GAW99365.1"/>
    <property type="molecule type" value="Genomic_DNA"/>
</dbReference>